<feature type="compositionally biased region" description="Low complexity" evidence="1">
    <location>
        <begin position="1"/>
        <end position="16"/>
    </location>
</feature>
<evidence type="ECO:0000313" key="3">
    <source>
        <dbReference type="EMBL" id="QHT28492.1"/>
    </source>
</evidence>
<evidence type="ECO:0000256" key="2">
    <source>
        <dbReference type="SAM" id="Phobius"/>
    </source>
</evidence>
<feature type="compositionally biased region" description="Low complexity" evidence="1">
    <location>
        <begin position="54"/>
        <end position="73"/>
    </location>
</feature>
<keyword evidence="2" id="KW-0472">Membrane</keyword>
<evidence type="ECO:0000256" key="1">
    <source>
        <dbReference type="SAM" id="MobiDB-lite"/>
    </source>
</evidence>
<feature type="transmembrane region" description="Helical" evidence="2">
    <location>
        <begin position="86"/>
        <end position="107"/>
    </location>
</feature>
<accession>A0A6C0EI86</accession>
<feature type="compositionally biased region" description="Basic and acidic residues" evidence="1">
    <location>
        <begin position="43"/>
        <end position="53"/>
    </location>
</feature>
<keyword evidence="2" id="KW-1133">Transmembrane helix</keyword>
<sequence>MENNQSNESNESNNLNSEKEDSMFSFLSSRKSDTLSETSNNEKMSDTLDKKSDITSMSSSPIESSTIKSSSSGNGGIMSIFSKITFTNILLIVIALAILGFNIFAYLGDATETTTGFLKPIVNSVYNFFGYAVTDTAKKTIEIGAKGAKFGVDIAAGTATSVIDTTQALALDDDMPEPPEMPEDIDENVQTKKESKKRAKVVSDDSQSVFQKSNSSKKSGWCFIGEDKGVRSCIDVQKGDKCVSNEIFPSRELCMNPGLRE</sequence>
<dbReference type="AlphaFoldDB" id="A0A6C0EI86"/>
<keyword evidence="2" id="KW-0812">Transmembrane</keyword>
<proteinExistence type="predicted"/>
<dbReference type="EMBL" id="MN738859">
    <property type="protein sequence ID" value="QHT28492.1"/>
    <property type="molecule type" value="Genomic_DNA"/>
</dbReference>
<protein>
    <submittedName>
        <fullName evidence="3">Uncharacterized protein</fullName>
    </submittedName>
</protein>
<feature type="region of interest" description="Disordered" evidence="1">
    <location>
        <begin position="1"/>
        <end position="73"/>
    </location>
</feature>
<name>A0A6C0EI86_9ZZZZ</name>
<feature type="region of interest" description="Disordered" evidence="1">
    <location>
        <begin position="173"/>
        <end position="198"/>
    </location>
</feature>
<reference evidence="3" key="1">
    <citation type="journal article" date="2020" name="Nature">
        <title>Giant virus diversity and host interactions through global metagenomics.</title>
        <authorList>
            <person name="Schulz F."/>
            <person name="Roux S."/>
            <person name="Paez-Espino D."/>
            <person name="Jungbluth S."/>
            <person name="Walsh D.A."/>
            <person name="Denef V.J."/>
            <person name="McMahon K.D."/>
            <person name="Konstantinidis K.T."/>
            <person name="Eloe-Fadrosh E.A."/>
            <person name="Kyrpides N.C."/>
            <person name="Woyke T."/>
        </authorList>
    </citation>
    <scope>NUCLEOTIDE SEQUENCE</scope>
    <source>
        <strain evidence="3">GVMAG-M-3300001348-25</strain>
    </source>
</reference>
<feature type="compositionally biased region" description="Polar residues" evidence="1">
    <location>
        <begin position="25"/>
        <end position="42"/>
    </location>
</feature>
<organism evidence="3">
    <name type="scientific">viral metagenome</name>
    <dbReference type="NCBI Taxonomy" id="1070528"/>
    <lineage>
        <taxon>unclassified sequences</taxon>
        <taxon>metagenomes</taxon>
        <taxon>organismal metagenomes</taxon>
    </lineage>
</organism>
<feature type="compositionally biased region" description="Acidic residues" evidence="1">
    <location>
        <begin position="173"/>
        <end position="187"/>
    </location>
</feature>